<name>A0AAJ4RCE1_9BACT</name>
<organism evidence="3 4">
    <name type="scientific">Caminibacter pacificus</name>
    <dbReference type="NCBI Taxonomy" id="1424653"/>
    <lineage>
        <taxon>Bacteria</taxon>
        <taxon>Pseudomonadati</taxon>
        <taxon>Campylobacterota</taxon>
        <taxon>Epsilonproteobacteria</taxon>
        <taxon>Nautiliales</taxon>
        <taxon>Nautiliaceae</taxon>
        <taxon>Caminibacter</taxon>
    </lineage>
</organism>
<dbReference type="EMBL" id="CP027432">
    <property type="protein sequence ID" value="QCI28957.1"/>
    <property type="molecule type" value="Genomic_DNA"/>
</dbReference>
<accession>A0AAJ4RCE1</accession>
<reference evidence="3 4" key="2">
    <citation type="submission" date="2018-11" db="EMBL/GenBank/DDBJ databases">
        <title>Genomic Encyclopedia of Type Strains, Phase IV (KMG-IV): sequencing the most valuable type-strain genomes for metagenomic binning, comparative biology and taxonomic classification.</title>
        <authorList>
            <person name="Goeker M."/>
        </authorList>
    </citation>
    <scope>NUCLEOTIDE SEQUENCE [LARGE SCALE GENOMIC DNA]</scope>
    <source>
        <strain evidence="3 4">DSM 27783</strain>
    </source>
</reference>
<dbReference type="AlphaFoldDB" id="A0AAJ4RCE1"/>
<proteinExistence type="predicted"/>
<evidence type="ECO:0000313" key="3">
    <source>
        <dbReference type="EMBL" id="ROR39549.1"/>
    </source>
</evidence>
<dbReference type="EMBL" id="RJVK01000003">
    <property type="protein sequence ID" value="ROR39549.1"/>
    <property type="molecule type" value="Genomic_DNA"/>
</dbReference>
<dbReference type="InterPro" id="IPR025965">
    <property type="entry name" value="FlgD/Vpr_Ig-like"/>
</dbReference>
<sequence length="346" mass="40340">MRYVFLFLTLISFLFSENFITLKKYNKNSFSPIKNEKFNIYFILNKPAKVILKIYTPDGNEIKRIEKKFKKGEHYIVWDGKDKWGEIVPDEAYMVSIEATDDKNSQTLSFENTGGEILKDLNAKYDRFGNIYYKLSKPARVLIRAGILNGPMLSVISNWVPKDKGYIRQHWDLKDKDGVVNFSTIPFVISVSAFALPDFSIITYGNNKIDYLTYYKNHNFKCNKKLSNFKPQINGKNISYHYYLCRIDDVDPKVNIKIPSIVQNDKRVRIKVLMDKKDEKEFNSIKYEVSFFVDFKFVSEEEMGYVPLTWSYLPNGLSPGEHIMTVNITAFNGKVGVKNIKFKVQK</sequence>
<reference evidence="5" key="1">
    <citation type="submission" date="2018-03" db="EMBL/GenBank/DDBJ databases">
        <title>A comparative analysis of the Nautiliaceae.</title>
        <authorList>
            <person name="Grosche A."/>
            <person name="Smedile F."/>
            <person name="Vetriani C."/>
        </authorList>
    </citation>
    <scope>NUCLEOTIDE SEQUENCE [LARGE SCALE GENOMIC DNA]</scope>
    <source>
        <strain evidence="5">TB6</strain>
    </source>
</reference>
<keyword evidence="5" id="KW-1185">Reference proteome</keyword>
<dbReference type="RefSeq" id="WP_123352880.1">
    <property type="nucleotide sequence ID" value="NZ_CP027432.2"/>
</dbReference>
<gene>
    <name evidence="2" type="ORF">C6V80_08230</name>
    <name evidence="3" type="ORF">EDC58_1491</name>
</gene>
<feature type="domain" description="FlgD/Vpr Ig-like" evidence="1">
    <location>
        <begin position="36"/>
        <end position="102"/>
    </location>
</feature>
<protein>
    <submittedName>
        <fullName evidence="3">FlgD-like protein</fullName>
    </submittedName>
</protein>
<dbReference type="Proteomes" id="UP000272781">
    <property type="component" value="Unassembled WGS sequence"/>
</dbReference>
<evidence type="ECO:0000313" key="4">
    <source>
        <dbReference type="Proteomes" id="UP000272781"/>
    </source>
</evidence>
<evidence type="ECO:0000313" key="2">
    <source>
        <dbReference type="EMBL" id="QCI28957.1"/>
    </source>
</evidence>
<dbReference type="Pfam" id="PF13860">
    <property type="entry name" value="FlgD_ig"/>
    <property type="match status" value="1"/>
</dbReference>
<dbReference type="Proteomes" id="UP000298805">
    <property type="component" value="Chromosome"/>
</dbReference>
<dbReference type="Gene3D" id="2.60.40.4070">
    <property type="match status" value="1"/>
</dbReference>
<evidence type="ECO:0000259" key="1">
    <source>
        <dbReference type="Pfam" id="PF13860"/>
    </source>
</evidence>
<evidence type="ECO:0000313" key="5">
    <source>
        <dbReference type="Proteomes" id="UP000298805"/>
    </source>
</evidence>
<reference evidence="2" key="3">
    <citation type="submission" date="2019-06" db="EMBL/GenBank/DDBJ databases">
        <title>A comparative analysis of the Nautiliaceae.</title>
        <authorList>
            <person name="Grosche A."/>
            <person name="Smedile F."/>
            <person name="Vetriani C."/>
        </authorList>
    </citation>
    <scope>NUCLEOTIDE SEQUENCE</scope>
    <source>
        <strain evidence="2">TB6</strain>
    </source>
</reference>